<dbReference type="Proteomes" id="UP000246991">
    <property type="component" value="Unassembled WGS sequence"/>
</dbReference>
<comment type="caution">
    <text evidence="1">The sequence shown here is derived from an EMBL/GenBank/DDBJ whole genome shotgun (WGS) entry which is preliminary data.</text>
</comment>
<evidence type="ECO:0000313" key="1">
    <source>
        <dbReference type="EMBL" id="PWW77830.1"/>
    </source>
</evidence>
<evidence type="ECO:0000313" key="2">
    <source>
        <dbReference type="Proteomes" id="UP000246991"/>
    </source>
</evidence>
<protein>
    <submittedName>
        <fullName evidence="1">Uncharacterized protein</fullName>
    </submittedName>
</protein>
<feature type="non-terminal residue" evidence="1">
    <location>
        <position position="133"/>
    </location>
</feature>
<gene>
    <name evidence="1" type="ORF">C7212DRAFT_292413</name>
</gene>
<keyword evidence="2" id="KW-1185">Reference proteome</keyword>
<organism evidence="1 2">
    <name type="scientific">Tuber magnatum</name>
    <name type="common">white Piedmont truffle</name>
    <dbReference type="NCBI Taxonomy" id="42249"/>
    <lineage>
        <taxon>Eukaryota</taxon>
        <taxon>Fungi</taxon>
        <taxon>Dikarya</taxon>
        <taxon>Ascomycota</taxon>
        <taxon>Pezizomycotina</taxon>
        <taxon>Pezizomycetes</taxon>
        <taxon>Pezizales</taxon>
        <taxon>Tuberaceae</taxon>
        <taxon>Tuber</taxon>
    </lineage>
</organism>
<dbReference type="AlphaFoldDB" id="A0A317SVK3"/>
<name>A0A317SVK3_9PEZI</name>
<proteinExistence type="predicted"/>
<reference evidence="1 2" key="1">
    <citation type="submission" date="2018-03" db="EMBL/GenBank/DDBJ databases">
        <title>Genomes of Pezizomycetes fungi and the evolution of truffles.</title>
        <authorList>
            <person name="Murat C."/>
            <person name="Payen T."/>
            <person name="Noel B."/>
            <person name="Kuo A."/>
            <person name="Martin F.M."/>
        </authorList>
    </citation>
    <scope>NUCLEOTIDE SEQUENCE [LARGE SCALE GENOMIC DNA]</scope>
    <source>
        <strain evidence="1">091103-1</strain>
    </source>
</reference>
<accession>A0A317SVK3</accession>
<dbReference type="EMBL" id="PYWC01000019">
    <property type="protein sequence ID" value="PWW77830.1"/>
    <property type="molecule type" value="Genomic_DNA"/>
</dbReference>
<sequence>MLCVKSGTRAFGEKEMPQGYLSWRWSTHFSPPSSSPWIVFLRAKTLHCTPVTPLLFIAAALLAPILPPSRYRIAFLLSPLSTFIALLTLRPEFHHARTTIPPLQARKLGEQGTRGNCRLLYHRRAGNFTRKSV</sequence>